<dbReference type="Proteomes" id="UP000004169">
    <property type="component" value="Unassembled WGS sequence"/>
</dbReference>
<accession>H8FTK5</accession>
<protein>
    <submittedName>
        <fullName evidence="1">Lipoprotein</fullName>
    </submittedName>
</protein>
<comment type="caution">
    <text evidence="1">The sequence shown here is derived from an EMBL/GenBank/DDBJ whole genome shotgun (WGS) entry which is preliminary data.</text>
</comment>
<name>H8FTK5_MAGML</name>
<organism evidence="1 2">
    <name type="scientific">Magnetospirillum molischianum DSM 120</name>
    <dbReference type="NCBI Taxonomy" id="1150626"/>
    <lineage>
        <taxon>Bacteria</taxon>
        <taxon>Pseudomonadati</taxon>
        <taxon>Pseudomonadota</taxon>
        <taxon>Alphaproteobacteria</taxon>
        <taxon>Rhodospirillales</taxon>
        <taxon>Rhodospirillaceae</taxon>
        <taxon>Magnetospirillum</taxon>
    </lineage>
</organism>
<dbReference type="STRING" id="1150626.PHAMO_280227"/>
<gene>
    <name evidence="1" type="ORF">PHAMO_280227</name>
</gene>
<dbReference type="Pfam" id="PF12915">
    <property type="entry name" value="DUF3833"/>
    <property type="match status" value="1"/>
</dbReference>
<dbReference type="AlphaFoldDB" id="H8FTK5"/>
<proteinExistence type="predicted"/>
<dbReference type="InterPro" id="IPR024409">
    <property type="entry name" value="DUF3833"/>
</dbReference>
<dbReference type="EMBL" id="CAHP01000021">
    <property type="protein sequence ID" value="CCG41693.1"/>
    <property type="molecule type" value="Genomic_DNA"/>
</dbReference>
<sequence length="178" mass="20139">MTTLLTLVIIAVLLVFIRNLIRMKPSDFADAETPLLLEDYFSGNARAWGMFEDRFGRIRRQFTAEVVGQWDGKVLELNQDFTYSDGEMLRREWSITRLEEGVYNGTANDVIGSATGKASGNALSLAYVVKLTFFSIPIRVNVEDWMFLQPDGVLLNRARVSKWGVTLGRVTLVYATDF</sequence>
<dbReference type="RefSeq" id="WP_002729006.1">
    <property type="nucleotide sequence ID" value="NZ_CAHP01000021.1"/>
</dbReference>
<reference evidence="1 2" key="1">
    <citation type="journal article" date="2012" name="J. Bacteriol.">
        <title>Draft Genome Sequence of the Purple Photosynthetic Bacterium Phaeospirillum molischianum DSM120, a Particularly Versatile Bacterium.</title>
        <authorList>
            <person name="Duquesne K."/>
            <person name="Prima V."/>
            <person name="Ji B."/>
            <person name="Rouy Z."/>
            <person name="Medigue C."/>
            <person name="Talla E."/>
            <person name="Sturgis J.N."/>
        </authorList>
    </citation>
    <scope>NUCLEOTIDE SEQUENCE [LARGE SCALE GENOMIC DNA]</scope>
    <source>
        <strain evidence="2">DSM120</strain>
    </source>
</reference>
<evidence type="ECO:0000313" key="2">
    <source>
        <dbReference type="Proteomes" id="UP000004169"/>
    </source>
</evidence>
<keyword evidence="2" id="KW-1185">Reference proteome</keyword>
<dbReference type="eggNOG" id="ENOG5031DNS">
    <property type="taxonomic scope" value="Bacteria"/>
</dbReference>
<evidence type="ECO:0000313" key="1">
    <source>
        <dbReference type="EMBL" id="CCG41693.1"/>
    </source>
</evidence>
<keyword evidence="1" id="KW-0449">Lipoprotein</keyword>